<protein>
    <submittedName>
        <fullName evidence="2">Uncharacterized protein</fullName>
    </submittedName>
</protein>
<sequence length="532" mass="56120">MSTNPFRQTNRSSLKGPGGSNIPHAPSPDPRGTSSTPLTVDTRVPSVSQKHVNFASPPAIPISPVSYPPSPESTRQDFSSPFPSPGANIPPATDYIQALRKDPFAEEASDLEDDALIGVALENARANTAITDSASASISYTSDNSKQDAVRDTLSRFASTPRRLPGNQASAVKEHSGRPTMDVDAFKRLLLTGEPGAPSFVVRDTVVQSIHTGPVQTVSDSGSSADTASISQHSIFETVAPPPNGSPRTSDDLDAHEADEQRASLGTASEGRKKPAPPKSRRGKPLRDSWGEQAPTATFDSFINSLALPDSRDISAEMSGPKSPPADGSPANERVAKTGGIEAHKRVPPAPPLARRKSQQAPRKPNLTRNSSSRHSVLSDIEVPSSPADLTSTPRIPPPPPLRRSTGTGERRPSLENDPPAPIAETAGAIHELYHGEVAAPESSFGLSNTTPVVTKRMSQMHPPPVPPPRRGRGSSRGSAETQRPSMAVLGMTEHGRSDSTARSSMETRDILADLAALQREVDAARASAQGG</sequence>
<dbReference type="HOGENOM" id="CLU_022034_1_0_1"/>
<feature type="compositionally biased region" description="Basic residues" evidence="1">
    <location>
        <begin position="274"/>
        <end position="284"/>
    </location>
</feature>
<evidence type="ECO:0000313" key="2">
    <source>
        <dbReference type="EMBL" id="EXJ89986.1"/>
    </source>
</evidence>
<reference evidence="2 3" key="1">
    <citation type="submission" date="2013-03" db="EMBL/GenBank/DDBJ databases">
        <title>The Genome Sequence of Capronia epimyces CBS 606.96.</title>
        <authorList>
            <consortium name="The Broad Institute Genomics Platform"/>
            <person name="Cuomo C."/>
            <person name="de Hoog S."/>
            <person name="Gorbushina A."/>
            <person name="Walker B."/>
            <person name="Young S.K."/>
            <person name="Zeng Q."/>
            <person name="Gargeya S."/>
            <person name="Fitzgerald M."/>
            <person name="Haas B."/>
            <person name="Abouelleil A."/>
            <person name="Allen A.W."/>
            <person name="Alvarado L."/>
            <person name="Arachchi H.M."/>
            <person name="Berlin A.M."/>
            <person name="Chapman S.B."/>
            <person name="Gainer-Dewar J."/>
            <person name="Goldberg J."/>
            <person name="Griggs A."/>
            <person name="Gujja S."/>
            <person name="Hansen M."/>
            <person name="Howarth C."/>
            <person name="Imamovic A."/>
            <person name="Ireland A."/>
            <person name="Larimer J."/>
            <person name="McCowan C."/>
            <person name="Murphy C."/>
            <person name="Pearson M."/>
            <person name="Poon T.W."/>
            <person name="Priest M."/>
            <person name="Roberts A."/>
            <person name="Saif S."/>
            <person name="Shea T."/>
            <person name="Sisk P."/>
            <person name="Sykes S."/>
            <person name="Wortman J."/>
            <person name="Nusbaum C."/>
            <person name="Birren B."/>
        </authorList>
    </citation>
    <scope>NUCLEOTIDE SEQUENCE [LARGE SCALE GENOMIC DNA]</scope>
    <source>
        <strain evidence="2 3">CBS 606.96</strain>
    </source>
</reference>
<gene>
    <name evidence="2" type="ORF">A1O3_03053</name>
</gene>
<feature type="region of interest" description="Disordered" evidence="1">
    <location>
        <begin position="157"/>
        <end position="179"/>
    </location>
</feature>
<feature type="compositionally biased region" description="Pro residues" evidence="1">
    <location>
        <begin position="58"/>
        <end position="71"/>
    </location>
</feature>
<feature type="compositionally biased region" description="Polar residues" evidence="1">
    <location>
        <begin position="213"/>
        <end position="235"/>
    </location>
</feature>
<dbReference type="GeneID" id="19167183"/>
<dbReference type="EMBL" id="AMGY01000002">
    <property type="protein sequence ID" value="EXJ89986.1"/>
    <property type="molecule type" value="Genomic_DNA"/>
</dbReference>
<accession>W9YL75</accession>
<evidence type="ECO:0000313" key="3">
    <source>
        <dbReference type="Proteomes" id="UP000019478"/>
    </source>
</evidence>
<dbReference type="OrthoDB" id="428854at2759"/>
<dbReference type="AlphaFoldDB" id="W9YL75"/>
<proteinExistence type="predicted"/>
<organism evidence="2 3">
    <name type="scientific">Capronia epimyces CBS 606.96</name>
    <dbReference type="NCBI Taxonomy" id="1182542"/>
    <lineage>
        <taxon>Eukaryota</taxon>
        <taxon>Fungi</taxon>
        <taxon>Dikarya</taxon>
        <taxon>Ascomycota</taxon>
        <taxon>Pezizomycotina</taxon>
        <taxon>Eurotiomycetes</taxon>
        <taxon>Chaetothyriomycetidae</taxon>
        <taxon>Chaetothyriales</taxon>
        <taxon>Herpotrichiellaceae</taxon>
        <taxon>Capronia</taxon>
    </lineage>
</organism>
<name>W9YL75_9EURO</name>
<feature type="compositionally biased region" description="Polar residues" evidence="1">
    <location>
        <begin position="1"/>
        <end position="13"/>
    </location>
</feature>
<feature type="compositionally biased region" description="Polar residues" evidence="1">
    <location>
        <begin position="32"/>
        <end position="51"/>
    </location>
</feature>
<dbReference type="STRING" id="1182542.W9YL75"/>
<evidence type="ECO:0000256" key="1">
    <source>
        <dbReference type="SAM" id="MobiDB-lite"/>
    </source>
</evidence>
<feature type="compositionally biased region" description="Polar residues" evidence="1">
    <location>
        <begin position="367"/>
        <end position="376"/>
    </location>
</feature>
<feature type="region of interest" description="Disordered" evidence="1">
    <location>
        <begin position="1"/>
        <end position="92"/>
    </location>
</feature>
<comment type="caution">
    <text evidence="2">The sequence shown here is derived from an EMBL/GenBank/DDBJ whole genome shotgun (WGS) entry which is preliminary data.</text>
</comment>
<feature type="compositionally biased region" description="Polar residues" evidence="1">
    <location>
        <begin position="295"/>
        <end position="304"/>
    </location>
</feature>
<feature type="compositionally biased region" description="Basic and acidic residues" evidence="1">
    <location>
        <begin position="494"/>
        <end position="507"/>
    </location>
</feature>
<feature type="compositionally biased region" description="Basic and acidic residues" evidence="1">
    <location>
        <begin position="249"/>
        <end position="262"/>
    </location>
</feature>
<feature type="region of interest" description="Disordered" evidence="1">
    <location>
        <begin position="213"/>
        <end position="507"/>
    </location>
</feature>
<dbReference type="eggNOG" id="ENOG502R2EP">
    <property type="taxonomic scope" value="Eukaryota"/>
</dbReference>
<keyword evidence="3" id="KW-1185">Reference proteome</keyword>
<dbReference type="RefSeq" id="XP_007731383.1">
    <property type="nucleotide sequence ID" value="XM_007733193.1"/>
</dbReference>
<dbReference type="Proteomes" id="UP000019478">
    <property type="component" value="Unassembled WGS sequence"/>
</dbReference>